<evidence type="ECO:0000313" key="1">
    <source>
        <dbReference type="EMBL" id="TFF79960.1"/>
    </source>
</evidence>
<dbReference type="EMBL" id="QORK01000004">
    <property type="protein sequence ID" value="TFF83038.1"/>
    <property type="molecule type" value="Genomic_DNA"/>
</dbReference>
<dbReference type="RefSeq" id="WP_134694754.1">
    <property type="nucleotide sequence ID" value="NZ_QORJ01000004.1"/>
</dbReference>
<evidence type="ECO:0000313" key="2">
    <source>
        <dbReference type="EMBL" id="TFF83038.1"/>
    </source>
</evidence>
<comment type="caution">
    <text evidence="2">The sequence shown here is derived from an EMBL/GenBank/DDBJ whole genome shotgun (WGS) entry which is preliminary data.</text>
</comment>
<evidence type="ECO:0000313" key="3">
    <source>
        <dbReference type="Proteomes" id="UP000297720"/>
    </source>
</evidence>
<organism evidence="2 4">
    <name type="scientific">Aeromonas taiwanensis</name>
    <dbReference type="NCBI Taxonomy" id="633417"/>
    <lineage>
        <taxon>Bacteria</taxon>
        <taxon>Pseudomonadati</taxon>
        <taxon>Pseudomonadota</taxon>
        <taxon>Gammaproteobacteria</taxon>
        <taxon>Aeromonadales</taxon>
        <taxon>Aeromonadaceae</taxon>
        <taxon>Aeromonas</taxon>
    </lineage>
</organism>
<proteinExistence type="predicted"/>
<protein>
    <submittedName>
        <fullName evidence="2">LafX</fullName>
    </submittedName>
</protein>
<sequence>MSMTGAVPSGTERESRQRQLLGLGRLILQQARAGQWEAVRLADHRLARLVELLRQQPALWQTLMPARDQVRQWHQEAFALCQQETALRKQEWESLSLKREGLQAYDEAQTWA</sequence>
<dbReference type="Proteomes" id="UP000297720">
    <property type="component" value="Unassembled WGS sequence"/>
</dbReference>
<reference evidence="2 4" key="1">
    <citation type="submission" date="2018-06" db="EMBL/GenBank/DDBJ databases">
        <title>Occurrence of a novel blaKPC-2- and qnrS2- harbouring IncP6 plasmid from Aeromonas taiwanensis isolates recovered from the river sediments.</title>
        <authorList>
            <person name="Zheng B."/>
            <person name="Yu X."/>
            <person name="Xiao Y."/>
        </authorList>
    </citation>
    <scope>NUCLEOTIDE SEQUENCE [LARGE SCALE GENOMIC DNA]</scope>
    <source>
        <strain evidence="1 3">1713</strain>
        <strain evidence="2 4">198</strain>
    </source>
</reference>
<gene>
    <name evidence="1" type="ORF">DRM93_02995</name>
    <name evidence="2" type="ORF">DRM94_02995</name>
</gene>
<evidence type="ECO:0000313" key="4">
    <source>
        <dbReference type="Proteomes" id="UP000297914"/>
    </source>
</evidence>
<dbReference type="AlphaFoldDB" id="A0A5F0KEK0"/>
<name>A0A5F0KEK0_9GAMM</name>
<dbReference type="EMBL" id="QORL01000004">
    <property type="protein sequence ID" value="TFF79960.1"/>
    <property type="molecule type" value="Genomic_DNA"/>
</dbReference>
<dbReference type="OrthoDB" id="5588266at2"/>
<accession>A0A5F0KEK0</accession>
<dbReference type="Proteomes" id="UP000297914">
    <property type="component" value="Unassembled WGS sequence"/>
</dbReference>
<keyword evidence="3" id="KW-1185">Reference proteome</keyword>